<dbReference type="EMBL" id="SNWD01000007">
    <property type="protein sequence ID" value="TDN81775.1"/>
    <property type="molecule type" value="Genomic_DNA"/>
</dbReference>
<dbReference type="AlphaFoldDB" id="A0A4R6FMB3"/>
<proteinExistence type="predicted"/>
<evidence type="ECO:0000313" key="1">
    <source>
        <dbReference type="EMBL" id="TDN81775.1"/>
    </source>
</evidence>
<evidence type="ECO:0000313" key="2">
    <source>
        <dbReference type="Proteomes" id="UP000295493"/>
    </source>
</evidence>
<dbReference type="OrthoDB" id="8521382at2"/>
<dbReference type="RefSeq" id="WP_133495886.1">
    <property type="nucleotide sequence ID" value="NZ_BMLU01000007.1"/>
</dbReference>
<accession>A0A4R6FMB3</accession>
<name>A0A4R6FMB3_9SPHN</name>
<comment type="caution">
    <text evidence="1">The sequence shown here is derived from an EMBL/GenBank/DDBJ whole genome shotgun (WGS) entry which is preliminary data.</text>
</comment>
<sequence length="88" mass="10180">MMAIDWKPIADMPQSLKDGREVLLGWWERNVGGTANPRPDYWSSVVVIWWKAFPHSEGRWDIVHTGEYAESSSFYETPTHYAEITPPT</sequence>
<protein>
    <submittedName>
        <fullName evidence="1">Uncharacterized protein</fullName>
    </submittedName>
</protein>
<reference evidence="1 2" key="1">
    <citation type="submission" date="2019-03" db="EMBL/GenBank/DDBJ databases">
        <title>Genomic Encyclopedia of Type Strains, Phase IV (KMG-IV): sequencing the most valuable type-strain genomes for metagenomic binning, comparative biology and taxonomic classification.</title>
        <authorList>
            <person name="Goeker M."/>
        </authorList>
    </citation>
    <scope>NUCLEOTIDE SEQUENCE [LARGE SCALE GENOMIC DNA]</scope>
    <source>
        <strain evidence="1 2">DSM 25059</strain>
    </source>
</reference>
<dbReference type="Proteomes" id="UP000295493">
    <property type="component" value="Unassembled WGS sequence"/>
</dbReference>
<gene>
    <name evidence="1" type="ORF">EV664_107177</name>
</gene>
<keyword evidence="2" id="KW-1185">Reference proteome</keyword>
<organism evidence="1 2">
    <name type="scientific">Stakelama pacifica</name>
    <dbReference type="NCBI Taxonomy" id="517720"/>
    <lineage>
        <taxon>Bacteria</taxon>
        <taxon>Pseudomonadati</taxon>
        <taxon>Pseudomonadota</taxon>
        <taxon>Alphaproteobacteria</taxon>
        <taxon>Sphingomonadales</taxon>
        <taxon>Sphingomonadaceae</taxon>
        <taxon>Stakelama</taxon>
    </lineage>
</organism>